<sequence length="174" mass="19803">MVVRKDWLRDEEGCLQRSACVLEYPDWVSAFALTREGDALFVRQYRNGTRERNLEIPGGWMRPGDMNTETAIRRELREETGHVFEMLTPLVSVSPNPETHANRLHCFLATGGVRSGALQPDADEQLELERIPLDRVRTLLDSGALLDNGHLTCVFYALMRLGLLDWKGVLRPRA</sequence>
<evidence type="ECO:0000313" key="3">
    <source>
        <dbReference type="Proteomes" id="UP000494363"/>
    </source>
</evidence>
<evidence type="ECO:0000259" key="1">
    <source>
        <dbReference type="PROSITE" id="PS51462"/>
    </source>
</evidence>
<dbReference type="Gene3D" id="3.90.79.10">
    <property type="entry name" value="Nucleoside Triphosphate Pyrophosphohydrolase"/>
    <property type="match status" value="1"/>
</dbReference>
<dbReference type="Pfam" id="PF00293">
    <property type="entry name" value="NUDIX"/>
    <property type="match status" value="1"/>
</dbReference>
<accession>A0A6J5DKX9</accession>
<dbReference type="GO" id="GO:0047631">
    <property type="term" value="F:ADP-ribose diphosphatase activity"/>
    <property type="evidence" value="ECO:0007669"/>
    <property type="project" value="UniProtKB-EC"/>
</dbReference>
<dbReference type="InterPro" id="IPR015797">
    <property type="entry name" value="NUDIX_hydrolase-like_dom_sf"/>
</dbReference>
<proteinExistence type="predicted"/>
<gene>
    <name evidence="2" type="primary">nudF_1</name>
    <name evidence="2" type="ORF">LMG29542_02103</name>
</gene>
<dbReference type="CDD" id="cd03424">
    <property type="entry name" value="NUDIX_ADPRase_Nudt5_UGPPase_Nudt14"/>
    <property type="match status" value="1"/>
</dbReference>
<evidence type="ECO:0000313" key="2">
    <source>
        <dbReference type="EMBL" id="CAB3753675.1"/>
    </source>
</evidence>
<reference evidence="2 3" key="1">
    <citation type="submission" date="2020-04" db="EMBL/GenBank/DDBJ databases">
        <authorList>
            <person name="De Canck E."/>
        </authorList>
    </citation>
    <scope>NUCLEOTIDE SEQUENCE [LARGE SCALE GENOMIC DNA]</scope>
    <source>
        <strain evidence="2 3">LMG 29542</strain>
    </source>
</reference>
<dbReference type="PROSITE" id="PS51462">
    <property type="entry name" value="NUDIX"/>
    <property type="match status" value="1"/>
</dbReference>
<dbReference type="EMBL" id="CADIKH010000008">
    <property type="protein sequence ID" value="CAB3753675.1"/>
    <property type="molecule type" value="Genomic_DNA"/>
</dbReference>
<dbReference type="AlphaFoldDB" id="A0A6J5DKX9"/>
<dbReference type="EC" id="3.6.1.13" evidence="2"/>
<dbReference type="Proteomes" id="UP000494363">
    <property type="component" value="Unassembled WGS sequence"/>
</dbReference>
<organism evidence="2 3">
    <name type="scientific">Paraburkholderia humisilvae</name>
    <dbReference type="NCBI Taxonomy" id="627669"/>
    <lineage>
        <taxon>Bacteria</taxon>
        <taxon>Pseudomonadati</taxon>
        <taxon>Pseudomonadota</taxon>
        <taxon>Betaproteobacteria</taxon>
        <taxon>Burkholderiales</taxon>
        <taxon>Burkholderiaceae</taxon>
        <taxon>Paraburkholderia</taxon>
    </lineage>
</organism>
<keyword evidence="3" id="KW-1185">Reference proteome</keyword>
<dbReference type="SUPFAM" id="SSF55811">
    <property type="entry name" value="Nudix"/>
    <property type="match status" value="1"/>
</dbReference>
<dbReference type="InterPro" id="IPR000086">
    <property type="entry name" value="NUDIX_hydrolase_dom"/>
</dbReference>
<name>A0A6J5DKX9_9BURK</name>
<protein>
    <submittedName>
        <fullName evidence="2">ADP-ribose pyrophosphatase</fullName>
        <ecNumber evidence="2">3.6.1.13</ecNumber>
    </submittedName>
</protein>
<feature type="domain" description="Nudix hydrolase" evidence="1">
    <location>
        <begin position="23"/>
        <end position="159"/>
    </location>
</feature>
<keyword evidence="2" id="KW-0378">Hydrolase</keyword>